<evidence type="ECO:0000313" key="1">
    <source>
        <dbReference type="EMBL" id="MPM15699.1"/>
    </source>
</evidence>
<sequence>MKKQILIILLVLPVLSIAQKLSISPFYNINCGVLPTTWNSTNDHTIVTIDTSITKYSGEAKNISLGAGKRVGVNIEYKKWNLVSAGASLSYFSSSDKPINSISEAEYDPYTIYNLEIATSDIYRNKSLDFGLYTHFLLYDKNSTPYFNAGIVLSYSNYTLNREVNIRNNLPGYYPTEKYVFDYKISPSLHYGLTGSAGIEINRNKTISMFAETYAILMNVSPTKRKCTSAIWNSDDYMGNMTTSEKETDYVDSVAETDNQNDNEPSKLLKYNQSFCSIGIKAGLKINF</sequence>
<reference evidence="1" key="1">
    <citation type="submission" date="2019-08" db="EMBL/GenBank/DDBJ databases">
        <authorList>
            <person name="Kucharzyk K."/>
            <person name="Murdoch R.W."/>
            <person name="Higgins S."/>
            <person name="Loffler F."/>
        </authorList>
    </citation>
    <scope>NUCLEOTIDE SEQUENCE</scope>
</reference>
<accession>A0A644XHZ2</accession>
<comment type="caution">
    <text evidence="1">The sequence shown here is derived from an EMBL/GenBank/DDBJ whole genome shotgun (WGS) entry which is preliminary data.</text>
</comment>
<protein>
    <recommendedName>
        <fullName evidence="2">Outer membrane protein beta-barrel domain-containing protein</fullName>
    </recommendedName>
</protein>
<evidence type="ECO:0008006" key="2">
    <source>
        <dbReference type="Google" id="ProtNLM"/>
    </source>
</evidence>
<gene>
    <name evidence="1" type="ORF">SDC9_62070</name>
</gene>
<dbReference type="EMBL" id="VSSQ01002485">
    <property type="protein sequence ID" value="MPM15699.1"/>
    <property type="molecule type" value="Genomic_DNA"/>
</dbReference>
<name>A0A644XHZ2_9ZZZZ</name>
<dbReference type="AlphaFoldDB" id="A0A644XHZ2"/>
<proteinExistence type="predicted"/>
<organism evidence="1">
    <name type="scientific">bioreactor metagenome</name>
    <dbReference type="NCBI Taxonomy" id="1076179"/>
    <lineage>
        <taxon>unclassified sequences</taxon>
        <taxon>metagenomes</taxon>
        <taxon>ecological metagenomes</taxon>
    </lineage>
</organism>